<proteinExistence type="predicted"/>
<evidence type="ECO:0000313" key="2">
    <source>
        <dbReference type="WBParaSite" id="JU765_v2.g19303.t1"/>
    </source>
</evidence>
<accession>A0AC34QTY8</accession>
<dbReference type="Proteomes" id="UP000887576">
    <property type="component" value="Unplaced"/>
</dbReference>
<protein>
    <submittedName>
        <fullName evidence="2">BHLH transcription factor</fullName>
    </submittedName>
</protein>
<organism evidence="1 2">
    <name type="scientific">Panagrolaimus sp. JU765</name>
    <dbReference type="NCBI Taxonomy" id="591449"/>
    <lineage>
        <taxon>Eukaryota</taxon>
        <taxon>Metazoa</taxon>
        <taxon>Ecdysozoa</taxon>
        <taxon>Nematoda</taxon>
        <taxon>Chromadorea</taxon>
        <taxon>Rhabditida</taxon>
        <taxon>Tylenchina</taxon>
        <taxon>Panagrolaimomorpha</taxon>
        <taxon>Panagrolaimoidea</taxon>
        <taxon>Panagrolaimidae</taxon>
        <taxon>Panagrolaimus</taxon>
    </lineage>
</organism>
<sequence>MKQNDSGSDSSASNSPSRIRKPSKKRQEKLQTLDKLRKMVGCDKSISNLELLQQIINYIKNLKAMLNDSDEVSDVENLLEQFGFASVKISNSK</sequence>
<reference evidence="2" key="1">
    <citation type="submission" date="2022-11" db="UniProtKB">
        <authorList>
            <consortium name="WormBaseParasite"/>
        </authorList>
    </citation>
    <scope>IDENTIFICATION</scope>
</reference>
<dbReference type="WBParaSite" id="JU765_v2.g19303.t1">
    <property type="protein sequence ID" value="JU765_v2.g19303.t1"/>
    <property type="gene ID" value="JU765_v2.g19303"/>
</dbReference>
<evidence type="ECO:0000313" key="1">
    <source>
        <dbReference type="Proteomes" id="UP000887576"/>
    </source>
</evidence>
<name>A0AC34QTY8_9BILA</name>